<feature type="region of interest" description="Disordered" evidence="1">
    <location>
        <begin position="1"/>
        <end position="24"/>
    </location>
</feature>
<dbReference type="CDD" id="cd00593">
    <property type="entry name" value="RIBOc"/>
    <property type="match status" value="1"/>
</dbReference>
<dbReference type="SUPFAM" id="SSF69065">
    <property type="entry name" value="RNase III domain-like"/>
    <property type="match status" value="1"/>
</dbReference>
<evidence type="ECO:0000259" key="2">
    <source>
        <dbReference type="PROSITE" id="PS50142"/>
    </source>
</evidence>
<organism evidence="3 4">
    <name type="scientific">Clohesyomyces aquaticus</name>
    <dbReference type="NCBI Taxonomy" id="1231657"/>
    <lineage>
        <taxon>Eukaryota</taxon>
        <taxon>Fungi</taxon>
        <taxon>Dikarya</taxon>
        <taxon>Ascomycota</taxon>
        <taxon>Pezizomycotina</taxon>
        <taxon>Dothideomycetes</taxon>
        <taxon>Pleosporomycetidae</taxon>
        <taxon>Pleosporales</taxon>
        <taxon>Lindgomycetaceae</taxon>
        <taxon>Clohesyomyces</taxon>
    </lineage>
</organism>
<dbReference type="Proteomes" id="UP000193144">
    <property type="component" value="Unassembled WGS sequence"/>
</dbReference>
<dbReference type="GO" id="GO:0004525">
    <property type="term" value="F:ribonuclease III activity"/>
    <property type="evidence" value="ECO:0007669"/>
    <property type="project" value="InterPro"/>
</dbReference>
<dbReference type="Gene3D" id="1.10.1520.10">
    <property type="entry name" value="Ribonuclease III domain"/>
    <property type="match status" value="1"/>
</dbReference>
<dbReference type="Pfam" id="PF14622">
    <property type="entry name" value="Ribonucleas_3_3"/>
    <property type="match status" value="1"/>
</dbReference>
<dbReference type="AlphaFoldDB" id="A0A1Y1ZUR6"/>
<name>A0A1Y1ZUR6_9PLEO</name>
<sequence>MTSQSRSAASRLTSPSGSLTTPTPSSPITVKLLYCEAILGHTFTDKTILLEALQMDGGLGLVPYNDICFQIPKNKRLAIVGDATLDHVLSLEWWKSGRDEGSWTSLRSTLTSNSALETRGKSLGLHNCILMNPGTLYVSMEMMARTMEALIGAVRCDGGDVAAERAMRKCGFMEEMGRGGKARM</sequence>
<gene>
    <name evidence="3" type="ORF">BCR34DRAFT_560955</name>
</gene>
<dbReference type="STRING" id="1231657.A0A1Y1ZUR6"/>
<protein>
    <submittedName>
        <fullName evidence="3">Ribonuclease III domain-containing protein</fullName>
    </submittedName>
</protein>
<evidence type="ECO:0000313" key="3">
    <source>
        <dbReference type="EMBL" id="ORY13999.1"/>
    </source>
</evidence>
<dbReference type="InterPro" id="IPR000999">
    <property type="entry name" value="RNase_III_dom"/>
</dbReference>
<dbReference type="OrthoDB" id="67027at2759"/>
<dbReference type="EMBL" id="MCFA01000036">
    <property type="protein sequence ID" value="ORY13999.1"/>
    <property type="molecule type" value="Genomic_DNA"/>
</dbReference>
<comment type="caution">
    <text evidence="3">The sequence shown here is derived from an EMBL/GenBank/DDBJ whole genome shotgun (WGS) entry which is preliminary data.</text>
</comment>
<proteinExistence type="predicted"/>
<reference evidence="3 4" key="1">
    <citation type="submission" date="2016-07" db="EMBL/GenBank/DDBJ databases">
        <title>Pervasive Adenine N6-methylation of Active Genes in Fungi.</title>
        <authorList>
            <consortium name="DOE Joint Genome Institute"/>
            <person name="Mondo S.J."/>
            <person name="Dannebaum R.O."/>
            <person name="Kuo R.C."/>
            <person name="Labutti K."/>
            <person name="Haridas S."/>
            <person name="Kuo A."/>
            <person name="Salamov A."/>
            <person name="Ahrendt S.R."/>
            <person name="Lipzen A."/>
            <person name="Sullivan W."/>
            <person name="Andreopoulos W.B."/>
            <person name="Clum A."/>
            <person name="Lindquist E."/>
            <person name="Daum C."/>
            <person name="Ramamoorthy G.K."/>
            <person name="Gryganskyi A."/>
            <person name="Culley D."/>
            <person name="Magnuson J.K."/>
            <person name="James T.Y."/>
            <person name="O'Malley M.A."/>
            <person name="Stajich J.E."/>
            <person name="Spatafora J.W."/>
            <person name="Visel A."/>
            <person name="Grigoriev I.V."/>
        </authorList>
    </citation>
    <scope>NUCLEOTIDE SEQUENCE [LARGE SCALE GENOMIC DNA]</scope>
    <source>
        <strain evidence="3 4">CBS 115471</strain>
    </source>
</reference>
<keyword evidence="4" id="KW-1185">Reference proteome</keyword>
<feature type="domain" description="RNase III" evidence="2">
    <location>
        <begin position="39"/>
        <end position="159"/>
    </location>
</feature>
<accession>A0A1Y1ZUR6</accession>
<evidence type="ECO:0000313" key="4">
    <source>
        <dbReference type="Proteomes" id="UP000193144"/>
    </source>
</evidence>
<dbReference type="GO" id="GO:0006396">
    <property type="term" value="P:RNA processing"/>
    <property type="evidence" value="ECO:0007669"/>
    <property type="project" value="InterPro"/>
</dbReference>
<feature type="compositionally biased region" description="Polar residues" evidence="1">
    <location>
        <begin position="1"/>
        <end position="12"/>
    </location>
</feature>
<dbReference type="InterPro" id="IPR036389">
    <property type="entry name" value="RNase_III_sf"/>
</dbReference>
<dbReference type="PROSITE" id="PS50142">
    <property type="entry name" value="RNASE_3_2"/>
    <property type="match status" value="1"/>
</dbReference>
<feature type="compositionally biased region" description="Low complexity" evidence="1">
    <location>
        <begin position="13"/>
        <end position="24"/>
    </location>
</feature>
<evidence type="ECO:0000256" key="1">
    <source>
        <dbReference type="SAM" id="MobiDB-lite"/>
    </source>
</evidence>